<name>A0A5J5ICM3_9BACT</name>
<proteinExistence type="predicted"/>
<evidence type="ECO:0000313" key="2">
    <source>
        <dbReference type="Proteomes" id="UP000326903"/>
    </source>
</evidence>
<dbReference type="EMBL" id="VYQF01000010">
    <property type="protein sequence ID" value="KAA9035826.1"/>
    <property type="molecule type" value="Genomic_DNA"/>
</dbReference>
<dbReference type="Proteomes" id="UP000326903">
    <property type="component" value="Unassembled WGS sequence"/>
</dbReference>
<evidence type="ECO:0000313" key="1">
    <source>
        <dbReference type="EMBL" id="KAA9035826.1"/>
    </source>
</evidence>
<dbReference type="AlphaFoldDB" id="A0A5J5ICM3"/>
<accession>A0A5J5ICM3</accession>
<organism evidence="1 2">
    <name type="scientific">Ginsengibacter hankyongi</name>
    <dbReference type="NCBI Taxonomy" id="2607284"/>
    <lineage>
        <taxon>Bacteria</taxon>
        <taxon>Pseudomonadati</taxon>
        <taxon>Bacteroidota</taxon>
        <taxon>Chitinophagia</taxon>
        <taxon>Chitinophagales</taxon>
        <taxon>Chitinophagaceae</taxon>
        <taxon>Ginsengibacter</taxon>
    </lineage>
</organism>
<keyword evidence="2" id="KW-1185">Reference proteome</keyword>
<comment type="caution">
    <text evidence="1">The sequence shown here is derived from an EMBL/GenBank/DDBJ whole genome shotgun (WGS) entry which is preliminary data.</text>
</comment>
<gene>
    <name evidence="1" type="ORF">FW778_19920</name>
</gene>
<reference evidence="1 2" key="1">
    <citation type="submission" date="2019-09" db="EMBL/GenBank/DDBJ databases">
        <title>Draft genome sequence of Ginsengibacter sp. BR5-29.</title>
        <authorList>
            <person name="Im W.-T."/>
        </authorList>
    </citation>
    <scope>NUCLEOTIDE SEQUENCE [LARGE SCALE GENOMIC DNA]</scope>
    <source>
        <strain evidence="1 2">BR5-29</strain>
    </source>
</reference>
<sequence>MDWPNLYPHTSGSYKLIGSDSIYFPQVGVTAVVDGSGAYQSGASGGHYKFNGTLLTITQSAVKGFTFDDSGETYNMLQSATSSIVMEKQ</sequence>
<dbReference type="RefSeq" id="WP_150416644.1">
    <property type="nucleotide sequence ID" value="NZ_VYQF01000010.1"/>
</dbReference>
<protein>
    <submittedName>
        <fullName evidence="1">Uncharacterized protein</fullName>
    </submittedName>
</protein>